<organism evidence="2 3">
    <name type="scientific">Myroides pelagicus</name>
    <dbReference type="NCBI Taxonomy" id="270914"/>
    <lineage>
        <taxon>Bacteria</taxon>
        <taxon>Pseudomonadati</taxon>
        <taxon>Bacteroidota</taxon>
        <taxon>Flavobacteriia</taxon>
        <taxon>Flavobacteriales</taxon>
        <taxon>Flavobacteriaceae</taxon>
        <taxon>Myroides</taxon>
    </lineage>
</organism>
<keyword evidence="2" id="KW-0378">Hydrolase</keyword>
<dbReference type="OrthoDB" id="252464at2"/>
<dbReference type="Gene3D" id="3.40.50.1820">
    <property type="entry name" value="alpha/beta hydrolase"/>
    <property type="match status" value="1"/>
</dbReference>
<protein>
    <submittedName>
        <fullName evidence="2">Alpha/beta fold hydrolase</fullName>
    </submittedName>
</protein>
<name>A0A7K1GLC9_9FLAO</name>
<evidence type="ECO:0000313" key="3">
    <source>
        <dbReference type="Proteomes" id="UP000488936"/>
    </source>
</evidence>
<dbReference type="PRINTS" id="PR00111">
    <property type="entry name" value="ABHYDROLASE"/>
</dbReference>
<gene>
    <name evidence="2" type="ORF">GJV77_07115</name>
</gene>
<comment type="caution">
    <text evidence="2">The sequence shown here is derived from an EMBL/GenBank/DDBJ whole genome shotgun (WGS) entry which is preliminary data.</text>
</comment>
<dbReference type="InterPro" id="IPR000073">
    <property type="entry name" value="AB_hydrolase_1"/>
</dbReference>
<proteinExistence type="predicted"/>
<sequence>MSHKTINYKNISLSYYEKGHGETILFLHGFLANATMWNDYALHFSTSHHTIAVDLLGHGSTECLGYIHTMEDMADAIHAIILENEIEQITLIGHSMGGYVALAFGELYPDLVNRIILIASSTQSDSTERKLIRERSVNLVKKNCLTYIKLAMANMFTEEDRLTYYREIELATSTALTTSAQGVIAALEGMKVRTDREILLHFAPYPINLIFGRYDSLLKLEEALVQTEGTTTTYEILDGGHMLHIDNKLLLQEKLSQFINREL</sequence>
<dbReference type="Proteomes" id="UP000488936">
    <property type="component" value="Unassembled WGS sequence"/>
</dbReference>
<dbReference type="InterPro" id="IPR029058">
    <property type="entry name" value="AB_hydrolase_fold"/>
</dbReference>
<reference evidence="2 3" key="1">
    <citation type="journal article" date="2006" name="Int. J. Syst. Evol. Microbiol.">
        <title>Myroides pelagicus sp. nov., isolated from seawater in Thailand.</title>
        <authorList>
            <person name="Yoon J."/>
            <person name="Maneerat S."/>
            <person name="Kawai F."/>
            <person name="Yokota A."/>
        </authorList>
    </citation>
    <scope>NUCLEOTIDE SEQUENCE [LARGE SCALE GENOMIC DNA]</scope>
    <source>
        <strain evidence="2 3">SM1T</strain>
    </source>
</reference>
<dbReference type="AlphaFoldDB" id="A0A7K1GLC9"/>
<dbReference type="Pfam" id="PF00561">
    <property type="entry name" value="Abhydrolase_1"/>
    <property type="match status" value="1"/>
</dbReference>
<dbReference type="SUPFAM" id="SSF53474">
    <property type="entry name" value="alpha/beta-Hydrolases"/>
    <property type="match status" value="1"/>
</dbReference>
<dbReference type="EMBL" id="WMJY01000012">
    <property type="protein sequence ID" value="MTH29685.1"/>
    <property type="molecule type" value="Genomic_DNA"/>
</dbReference>
<keyword evidence="3" id="KW-1185">Reference proteome</keyword>
<feature type="domain" description="AB hydrolase-1" evidence="1">
    <location>
        <begin position="23"/>
        <end position="247"/>
    </location>
</feature>
<dbReference type="PANTHER" id="PTHR43798">
    <property type="entry name" value="MONOACYLGLYCEROL LIPASE"/>
    <property type="match status" value="1"/>
</dbReference>
<evidence type="ECO:0000259" key="1">
    <source>
        <dbReference type="Pfam" id="PF00561"/>
    </source>
</evidence>
<dbReference type="RefSeq" id="WP_155035678.1">
    <property type="nucleotide sequence ID" value="NZ_JAYMMG010000001.1"/>
</dbReference>
<evidence type="ECO:0000313" key="2">
    <source>
        <dbReference type="EMBL" id="MTH29685.1"/>
    </source>
</evidence>
<accession>A0A7K1GLC9</accession>
<dbReference type="InterPro" id="IPR050266">
    <property type="entry name" value="AB_hydrolase_sf"/>
</dbReference>
<dbReference type="GO" id="GO:0016787">
    <property type="term" value="F:hydrolase activity"/>
    <property type="evidence" value="ECO:0007669"/>
    <property type="project" value="UniProtKB-KW"/>
</dbReference>